<comment type="similarity">
    <text evidence="1 9">Belongs to the metallo-dependent hydrolases superfamily. NagA family.</text>
</comment>
<feature type="domain" description="Amidohydrolase-related" evidence="13">
    <location>
        <begin position="59"/>
        <end position="388"/>
    </location>
</feature>
<dbReference type="Pfam" id="PF01979">
    <property type="entry name" value="Amidohydro_1"/>
    <property type="match status" value="1"/>
</dbReference>
<evidence type="ECO:0000256" key="2">
    <source>
        <dbReference type="ARBA" id="ARBA00011899"/>
    </source>
</evidence>
<dbReference type="EC" id="3.5.1.25" evidence="2"/>
<evidence type="ECO:0000256" key="3">
    <source>
        <dbReference type="ARBA" id="ARBA00018029"/>
    </source>
</evidence>
<comment type="cofactor">
    <cofactor evidence="12">
        <name>a divalent metal cation</name>
        <dbReference type="ChEBI" id="CHEBI:60240"/>
    </cofactor>
    <text evidence="12">Binds 1 divalent metal cation per subunit.</text>
</comment>
<dbReference type="EMBL" id="CP048104">
    <property type="protein sequence ID" value="QKG86024.1"/>
    <property type="molecule type" value="Genomic_DNA"/>
</dbReference>
<gene>
    <name evidence="14" type="primary">nagA</name>
    <name evidence="14" type="ORF">GXN76_10860</name>
</gene>
<feature type="binding site" evidence="12">
    <location>
        <position position="227"/>
    </location>
    <ligand>
        <name>Zn(2+)</name>
        <dbReference type="ChEBI" id="CHEBI:29105"/>
    </ligand>
</feature>
<dbReference type="GO" id="GO:0046872">
    <property type="term" value="F:metal ion binding"/>
    <property type="evidence" value="ECO:0007669"/>
    <property type="project" value="UniProtKB-KW"/>
</dbReference>
<dbReference type="Gene3D" id="3.20.20.140">
    <property type="entry name" value="Metal-dependent hydrolases"/>
    <property type="match status" value="1"/>
</dbReference>
<accession>A0A7D3XKK4</accession>
<proteinExistence type="inferred from homology"/>
<evidence type="ECO:0000256" key="12">
    <source>
        <dbReference type="PIRSR" id="PIRSR038994-3"/>
    </source>
</evidence>
<evidence type="ECO:0000256" key="1">
    <source>
        <dbReference type="ARBA" id="ARBA00010716"/>
    </source>
</evidence>
<dbReference type="SUPFAM" id="SSF51338">
    <property type="entry name" value="Composite domain of metallo-dependent hydrolases"/>
    <property type="match status" value="1"/>
</dbReference>
<feature type="binding site" evidence="11">
    <location>
        <begin position="318"/>
        <end position="320"/>
    </location>
    <ligand>
        <name>substrate</name>
    </ligand>
</feature>
<feature type="binding site" evidence="12">
    <location>
        <position position="206"/>
    </location>
    <ligand>
        <name>Zn(2+)</name>
        <dbReference type="ChEBI" id="CHEBI:29105"/>
    </ligand>
</feature>
<evidence type="ECO:0000256" key="11">
    <source>
        <dbReference type="PIRSR" id="PIRSR038994-2"/>
    </source>
</evidence>
<dbReference type="SUPFAM" id="SSF51556">
    <property type="entry name" value="Metallo-dependent hydrolases"/>
    <property type="match status" value="1"/>
</dbReference>
<evidence type="ECO:0000256" key="7">
    <source>
        <dbReference type="ARBA" id="ARBA00047647"/>
    </source>
</evidence>
<dbReference type="NCBIfam" id="TIGR00221">
    <property type="entry name" value="nagA"/>
    <property type="match status" value="1"/>
</dbReference>
<protein>
    <recommendedName>
        <fullName evidence="3">N-acetylglucosamine-6-phosphate deacetylase</fullName>
        <ecNumber evidence="2">3.5.1.25</ecNumber>
    </recommendedName>
</protein>
<dbReference type="FunFam" id="3.20.20.140:FF:000004">
    <property type="entry name" value="N-acetylglucosamine-6-phosphate deacetylase"/>
    <property type="match status" value="1"/>
</dbReference>
<feature type="binding site" evidence="12">
    <location>
        <position position="140"/>
    </location>
    <ligand>
        <name>Zn(2+)</name>
        <dbReference type="ChEBI" id="CHEBI:29105"/>
    </ligand>
</feature>
<keyword evidence="15" id="KW-1185">Reference proteome</keyword>
<reference evidence="14 15" key="1">
    <citation type="submission" date="2020-01" db="EMBL/GenBank/DDBJ databases">
        <authorList>
            <person name="Gulvik C.A."/>
            <person name="Batra D.G."/>
        </authorList>
    </citation>
    <scope>NUCLEOTIDE SEQUENCE [LARGE SCALE GENOMIC DNA]</scope>
    <source>
        <strain evidence="14 15">W9323</strain>
    </source>
</reference>
<feature type="binding site" evidence="11">
    <location>
        <position position="262"/>
    </location>
    <ligand>
        <name>substrate</name>
    </ligand>
</feature>
<organism evidence="14 15">
    <name type="scientific">Kroppenstedtia pulmonis</name>
    <dbReference type="NCBI Taxonomy" id="1380685"/>
    <lineage>
        <taxon>Bacteria</taxon>
        <taxon>Bacillati</taxon>
        <taxon>Bacillota</taxon>
        <taxon>Bacilli</taxon>
        <taxon>Bacillales</taxon>
        <taxon>Thermoactinomycetaceae</taxon>
        <taxon>Kroppenstedtia</taxon>
    </lineage>
</organism>
<dbReference type="AlphaFoldDB" id="A0A7D3XKK4"/>
<keyword evidence="5 9" id="KW-0378">Hydrolase</keyword>
<evidence type="ECO:0000256" key="5">
    <source>
        <dbReference type="ARBA" id="ARBA00022801"/>
    </source>
</evidence>
<keyword evidence="4 12" id="KW-0479">Metal-binding</keyword>
<feature type="binding site" evidence="11">
    <location>
        <begin position="230"/>
        <end position="231"/>
    </location>
    <ligand>
        <name>substrate</name>
    </ligand>
</feature>
<dbReference type="InterPro" id="IPR003764">
    <property type="entry name" value="GlcNAc_6-P_deAcase"/>
</dbReference>
<evidence type="ECO:0000256" key="9">
    <source>
        <dbReference type="PIRNR" id="PIRNR038994"/>
    </source>
</evidence>
<dbReference type="InterPro" id="IPR006680">
    <property type="entry name" value="Amidohydro-rel"/>
</dbReference>
<feature type="binding site" evidence="11">
    <location>
        <position position="238"/>
    </location>
    <ligand>
        <name>substrate</name>
    </ligand>
</feature>
<dbReference type="KEGG" id="kpul:GXN76_10860"/>
<dbReference type="PANTHER" id="PTHR11113">
    <property type="entry name" value="N-ACETYLGLUCOSAMINE-6-PHOSPHATE DEACETYLASE"/>
    <property type="match status" value="1"/>
</dbReference>
<keyword evidence="6 9" id="KW-0119">Carbohydrate metabolism</keyword>
<evidence type="ECO:0000259" key="13">
    <source>
        <dbReference type="Pfam" id="PF01979"/>
    </source>
</evidence>
<evidence type="ECO:0000256" key="6">
    <source>
        <dbReference type="ARBA" id="ARBA00023277"/>
    </source>
</evidence>
<dbReference type="GO" id="GO:0006046">
    <property type="term" value="P:N-acetylglucosamine catabolic process"/>
    <property type="evidence" value="ECO:0007669"/>
    <property type="project" value="TreeGrafter"/>
</dbReference>
<dbReference type="Proteomes" id="UP000503088">
    <property type="component" value="Chromosome"/>
</dbReference>
<dbReference type="CDD" id="cd00854">
    <property type="entry name" value="NagA"/>
    <property type="match status" value="1"/>
</dbReference>
<comment type="pathway">
    <text evidence="8">Amino-sugar metabolism; N-acetylneuraminate degradation; D-fructose 6-phosphate from N-acetylneuraminate: step 4/5.</text>
</comment>
<evidence type="ECO:0000313" key="15">
    <source>
        <dbReference type="Proteomes" id="UP000503088"/>
    </source>
</evidence>
<dbReference type="PIRSF" id="PIRSF038994">
    <property type="entry name" value="NagA"/>
    <property type="match status" value="1"/>
</dbReference>
<feature type="active site" description="Proton donor/acceptor" evidence="10">
    <location>
        <position position="285"/>
    </location>
</feature>
<evidence type="ECO:0000313" key="14">
    <source>
        <dbReference type="EMBL" id="QKG86024.1"/>
    </source>
</evidence>
<dbReference type="PANTHER" id="PTHR11113:SF14">
    <property type="entry name" value="N-ACETYLGLUCOSAMINE-6-PHOSPHATE DEACETYLASE"/>
    <property type="match status" value="1"/>
</dbReference>
<name>A0A7D3XKK4_9BACL</name>
<evidence type="ECO:0000256" key="8">
    <source>
        <dbReference type="ARBA" id="ARBA00060590"/>
    </source>
</evidence>
<feature type="binding site" evidence="11">
    <location>
        <position position="151"/>
    </location>
    <ligand>
        <name>substrate</name>
    </ligand>
</feature>
<evidence type="ECO:0000256" key="10">
    <source>
        <dbReference type="PIRSR" id="PIRSR038994-1"/>
    </source>
</evidence>
<dbReference type="GO" id="GO:0008448">
    <property type="term" value="F:N-acetylglucosamine-6-phosphate deacetylase activity"/>
    <property type="evidence" value="ECO:0007669"/>
    <property type="project" value="UniProtKB-EC"/>
</dbReference>
<sequence>MHYDSTSKVLLGARVVSEQGTYSEGFVRFRDGLIQEVGSAEEWRRENGEEVISLSNRDTVVPGMIDVHIHGVNNADTMDASPEALDIIARALAREGTTAFLATTMTQDPASIEAALVNAAQYIKKGQSPGKAECLGIHLEGPFISPQRAGAQPLKYIQSPDVKQFQKWQEKCDGWIKLVTLAPEEPGGMELIRYLKEEGVISSIGHSDATFDILEQAVKMGCTHVTHLFNGMRGLHHREPGVVGAAFLKHELLVEVIADGIHICPEMLSLSYRQLTSNRLILITDSMRAKCLQEGSYDLGGQEVRVVGEEARLSDGTLAGSILKMDDGIRRMKRITGCSQEDLVQMSSLNAAIQLNLSHRKGSIRTGKDADLVVLDSDLGVRMTYCRGMLAYARNSYSESERSTQR</sequence>
<dbReference type="InterPro" id="IPR011059">
    <property type="entry name" value="Metal-dep_hydrolase_composite"/>
</dbReference>
<dbReference type="Gene3D" id="2.30.40.10">
    <property type="entry name" value="Urease, subunit C, domain 1"/>
    <property type="match status" value="1"/>
</dbReference>
<evidence type="ECO:0000256" key="4">
    <source>
        <dbReference type="ARBA" id="ARBA00022723"/>
    </source>
</evidence>
<dbReference type="InterPro" id="IPR032466">
    <property type="entry name" value="Metal_Hydrolase"/>
</dbReference>
<comment type="catalytic activity">
    <reaction evidence="7">
        <text>N-acetyl-D-glucosamine 6-phosphate + H2O = D-glucosamine 6-phosphate + acetate</text>
        <dbReference type="Rhea" id="RHEA:22936"/>
        <dbReference type="ChEBI" id="CHEBI:15377"/>
        <dbReference type="ChEBI" id="CHEBI:30089"/>
        <dbReference type="ChEBI" id="CHEBI:57513"/>
        <dbReference type="ChEBI" id="CHEBI:58725"/>
        <dbReference type="EC" id="3.5.1.25"/>
    </reaction>
</comment>